<dbReference type="EMBL" id="JAPDRQ010000103">
    <property type="protein sequence ID" value="KAJ9655165.1"/>
    <property type="molecule type" value="Genomic_DNA"/>
</dbReference>
<evidence type="ECO:0000313" key="2">
    <source>
        <dbReference type="Proteomes" id="UP001172386"/>
    </source>
</evidence>
<dbReference type="Proteomes" id="UP001172386">
    <property type="component" value="Unassembled WGS sequence"/>
</dbReference>
<protein>
    <submittedName>
        <fullName evidence="1">Uncharacterized protein</fullName>
    </submittedName>
</protein>
<organism evidence="1 2">
    <name type="scientific">Neophaeococcomyces mojaviensis</name>
    <dbReference type="NCBI Taxonomy" id="3383035"/>
    <lineage>
        <taxon>Eukaryota</taxon>
        <taxon>Fungi</taxon>
        <taxon>Dikarya</taxon>
        <taxon>Ascomycota</taxon>
        <taxon>Pezizomycotina</taxon>
        <taxon>Eurotiomycetes</taxon>
        <taxon>Chaetothyriomycetidae</taxon>
        <taxon>Chaetothyriales</taxon>
        <taxon>Chaetothyriales incertae sedis</taxon>
        <taxon>Neophaeococcomyces</taxon>
    </lineage>
</organism>
<comment type="caution">
    <text evidence="1">The sequence shown here is derived from an EMBL/GenBank/DDBJ whole genome shotgun (WGS) entry which is preliminary data.</text>
</comment>
<keyword evidence="2" id="KW-1185">Reference proteome</keyword>
<accession>A0ACC3A4J4</accession>
<reference evidence="1" key="1">
    <citation type="submission" date="2022-10" db="EMBL/GenBank/DDBJ databases">
        <title>Culturing micro-colonial fungi from biological soil crusts in the Mojave desert and describing Neophaeococcomyces mojavensis, and introducing the new genera and species Taxawa tesnikishii.</title>
        <authorList>
            <person name="Kurbessoian T."/>
            <person name="Stajich J.E."/>
        </authorList>
    </citation>
    <scope>NUCLEOTIDE SEQUENCE</scope>
    <source>
        <strain evidence="1">JES_112</strain>
    </source>
</reference>
<gene>
    <name evidence="1" type="ORF">H2198_005940</name>
</gene>
<sequence length="169" mass="18856">MAAVLPAQAQAHNANHQIRYISRLPETRIASSPFFQSRTRSASTETPRLTAALNDDQASQSWKITVQLRNISSQTQTQSVKVYAWPMFTPEDSQFVASAGTSQAILPGQSGRIDVDVPKRELAEFNERTGKWVLDQGIYMFEIKISEDIGLGSSVVKQVNVNARMEWND</sequence>
<evidence type="ECO:0000313" key="1">
    <source>
        <dbReference type="EMBL" id="KAJ9655165.1"/>
    </source>
</evidence>
<proteinExistence type="predicted"/>
<name>A0ACC3A4J4_9EURO</name>